<dbReference type="PANTHER" id="PTHR34817:SF1">
    <property type="entry name" value="NUCLEOTIDYLTRANSFERASE"/>
    <property type="match status" value="1"/>
</dbReference>
<protein>
    <submittedName>
        <fullName evidence="1">Nucleotidyltransferase domain-containing protein</fullName>
    </submittedName>
</protein>
<sequence>MTRLDPADLRSVVAEQPYPLLFATVSGAHLYGFPSRDSDVDLRGAHLLPAVEVVGLRQGPATLDRTWHRDGVEIDLVTHDVAKFLQLLLRRNGYVLEQLLSPLVVVTGDVHAELVALAPGTLTRHHAHHYRGFARTQQRLYAGSGELKPLLYTFRTLLTGIHLMRSGELLAHLPTLADHLAEAPAYLDTLVAAKAAGEHRRLAGLPDAPAAHRLDDDLTALHETLDQAQRDSRLPEQPGAEAALHDLLVRVRLTTAAGTPPPACP</sequence>
<reference evidence="1 2" key="1">
    <citation type="submission" date="2024-01" db="EMBL/GenBank/DDBJ databases">
        <title>Genome insights into Plantactinospora sonchi sp. nov.</title>
        <authorList>
            <person name="Wang L."/>
        </authorList>
    </citation>
    <scope>NUCLEOTIDE SEQUENCE [LARGE SCALE GENOMIC DNA]</scope>
    <source>
        <strain evidence="1 2">NEAU-QY2</strain>
    </source>
</reference>
<dbReference type="InterPro" id="IPR018775">
    <property type="entry name" value="RlaP"/>
</dbReference>
<organism evidence="1 2">
    <name type="scientific">Plantactinospora sonchi</name>
    <dbReference type="NCBI Taxonomy" id="1544735"/>
    <lineage>
        <taxon>Bacteria</taxon>
        <taxon>Bacillati</taxon>
        <taxon>Actinomycetota</taxon>
        <taxon>Actinomycetes</taxon>
        <taxon>Micromonosporales</taxon>
        <taxon>Micromonosporaceae</taxon>
        <taxon>Plantactinospora</taxon>
    </lineage>
</organism>
<accession>A0ABU7RR65</accession>
<dbReference type="PANTHER" id="PTHR34817">
    <property type="entry name" value="NUCLEOTIDYLTRANSFERASE"/>
    <property type="match status" value="1"/>
</dbReference>
<gene>
    <name evidence="1" type="ORF">V1633_10850</name>
</gene>
<dbReference type="Proteomes" id="UP001332243">
    <property type="component" value="Unassembled WGS sequence"/>
</dbReference>
<keyword evidence="2" id="KW-1185">Reference proteome</keyword>
<evidence type="ECO:0000313" key="2">
    <source>
        <dbReference type="Proteomes" id="UP001332243"/>
    </source>
</evidence>
<proteinExistence type="predicted"/>
<comment type="caution">
    <text evidence="1">The sequence shown here is derived from an EMBL/GenBank/DDBJ whole genome shotgun (WGS) entry which is preliminary data.</text>
</comment>
<evidence type="ECO:0000313" key="1">
    <source>
        <dbReference type="EMBL" id="MEE6258987.1"/>
    </source>
</evidence>
<dbReference type="RefSeq" id="WP_331214206.1">
    <property type="nucleotide sequence ID" value="NZ_JAZGQK010000007.1"/>
</dbReference>
<name>A0ABU7RR65_9ACTN</name>
<dbReference type="Pfam" id="PF10127">
    <property type="entry name" value="RlaP"/>
    <property type="match status" value="1"/>
</dbReference>
<dbReference type="EMBL" id="JAZGQK010000007">
    <property type="protein sequence ID" value="MEE6258987.1"/>
    <property type="molecule type" value="Genomic_DNA"/>
</dbReference>